<dbReference type="Gene3D" id="3.30.565.10">
    <property type="entry name" value="Histidine kinase-like ATPase, C-terminal domain"/>
    <property type="match status" value="1"/>
</dbReference>
<evidence type="ECO:0000256" key="7">
    <source>
        <dbReference type="ARBA" id="ARBA00022840"/>
    </source>
</evidence>
<dbReference type="InterPro" id="IPR000014">
    <property type="entry name" value="PAS"/>
</dbReference>
<keyword evidence="7" id="KW-0067">ATP-binding</keyword>
<dbReference type="EMBL" id="CP036279">
    <property type="protein sequence ID" value="QDU61873.1"/>
    <property type="molecule type" value="Genomic_DNA"/>
</dbReference>
<dbReference type="InterPro" id="IPR003594">
    <property type="entry name" value="HATPase_dom"/>
</dbReference>
<dbReference type="PRINTS" id="PR00344">
    <property type="entry name" value="BCTRLSENSOR"/>
</dbReference>
<keyword evidence="10" id="KW-0812">Transmembrane</keyword>
<dbReference type="GO" id="GO:0006355">
    <property type="term" value="P:regulation of DNA-templated transcription"/>
    <property type="evidence" value="ECO:0007669"/>
    <property type="project" value="InterPro"/>
</dbReference>
<dbReference type="InterPro" id="IPR013767">
    <property type="entry name" value="PAS_fold"/>
</dbReference>
<dbReference type="SUPFAM" id="SSF55785">
    <property type="entry name" value="PYP-like sensor domain (PAS domain)"/>
    <property type="match status" value="1"/>
</dbReference>
<keyword evidence="10" id="KW-1133">Transmembrane helix</keyword>
<evidence type="ECO:0000259" key="12">
    <source>
        <dbReference type="PROSITE" id="PS50112"/>
    </source>
</evidence>
<dbReference type="GO" id="GO:0000155">
    <property type="term" value="F:phosphorelay sensor kinase activity"/>
    <property type="evidence" value="ECO:0007669"/>
    <property type="project" value="InterPro"/>
</dbReference>
<feature type="compositionally biased region" description="Polar residues" evidence="9">
    <location>
        <begin position="726"/>
        <end position="738"/>
    </location>
</feature>
<organism evidence="13 14">
    <name type="scientific">Kolteria novifilia</name>
    <dbReference type="NCBI Taxonomy" id="2527975"/>
    <lineage>
        <taxon>Bacteria</taxon>
        <taxon>Pseudomonadati</taxon>
        <taxon>Planctomycetota</taxon>
        <taxon>Planctomycetia</taxon>
        <taxon>Kolteriales</taxon>
        <taxon>Kolteriaceae</taxon>
        <taxon>Kolteria</taxon>
    </lineage>
</organism>
<dbReference type="PROSITE" id="PS50112">
    <property type="entry name" value="PAS"/>
    <property type="match status" value="1"/>
</dbReference>
<evidence type="ECO:0000256" key="3">
    <source>
        <dbReference type="ARBA" id="ARBA00022553"/>
    </source>
</evidence>
<evidence type="ECO:0000256" key="5">
    <source>
        <dbReference type="ARBA" id="ARBA00022741"/>
    </source>
</evidence>
<dbReference type="PANTHER" id="PTHR43065">
    <property type="entry name" value="SENSOR HISTIDINE KINASE"/>
    <property type="match status" value="1"/>
</dbReference>
<dbReference type="CDD" id="cd00130">
    <property type="entry name" value="PAS"/>
    <property type="match status" value="1"/>
</dbReference>
<feature type="domain" description="PAS" evidence="12">
    <location>
        <begin position="362"/>
        <end position="427"/>
    </location>
</feature>
<dbReference type="SMART" id="SM00387">
    <property type="entry name" value="HATPase_c"/>
    <property type="match status" value="1"/>
</dbReference>
<dbReference type="PANTHER" id="PTHR43065:SF46">
    <property type="entry name" value="C4-DICARBOXYLATE TRANSPORT SENSOR PROTEIN DCTB"/>
    <property type="match status" value="1"/>
</dbReference>
<dbReference type="InterPro" id="IPR036890">
    <property type="entry name" value="HATPase_C_sf"/>
</dbReference>
<dbReference type="Gene3D" id="3.30.450.20">
    <property type="entry name" value="PAS domain"/>
    <property type="match status" value="1"/>
</dbReference>
<dbReference type="InterPro" id="IPR004358">
    <property type="entry name" value="Sig_transdc_His_kin-like_C"/>
</dbReference>
<keyword evidence="4" id="KW-0808">Transferase</keyword>
<dbReference type="SUPFAM" id="SSF47384">
    <property type="entry name" value="Homodimeric domain of signal transducing histidine kinase"/>
    <property type="match status" value="1"/>
</dbReference>
<dbReference type="PROSITE" id="PS50109">
    <property type="entry name" value="HIS_KIN"/>
    <property type="match status" value="1"/>
</dbReference>
<name>A0A518B4F5_9BACT</name>
<dbReference type="InterPro" id="IPR005467">
    <property type="entry name" value="His_kinase_dom"/>
</dbReference>
<reference evidence="13 14" key="1">
    <citation type="submission" date="2019-02" db="EMBL/GenBank/DDBJ databases">
        <title>Deep-cultivation of Planctomycetes and their phenomic and genomic characterization uncovers novel biology.</title>
        <authorList>
            <person name="Wiegand S."/>
            <person name="Jogler M."/>
            <person name="Boedeker C."/>
            <person name="Pinto D."/>
            <person name="Vollmers J."/>
            <person name="Rivas-Marin E."/>
            <person name="Kohn T."/>
            <person name="Peeters S.H."/>
            <person name="Heuer A."/>
            <person name="Rast P."/>
            <person name="Oberbeckmann S."/>
            <person name="Bunk B."/>
            <person name="Jeske O."/>
            <person name="Meyerdierks A."/>
            <person name="Storesund J.E."/>
            <person name="Kallscheuer N."/>
            <person name="Luecker S."/>
            <person name="Lage O.M."/>
            <person name="Pohl T."/>
            <person name="Merkel B.J."/>
            <person name="Hornburger P."/>
            <person name="Mueller R.-W."/>
            <person name="Bruemmer F."/>
            <person name="Labrenz M."/>
            <person name="Spormann A.M."/>
            <person name="Op den Camp H."/>
            <person name="Overmann J."/>
            <person name="Amann R."/>
            <person name="Jetten M.S.M."/>
            <person name="Mascher T."/>
            <person name="Medema M.H."/>
            <person name="Devos D.P."/>
            <person name="Kaster A.-K."/>
            <person name="Ovreas L."/>
            <person name="Rohde M."/>
            <person name="Galperin M.Y."/>
            <person name="Jogler C."/>
        </authorList>
    </citation>
    <scope>NUCLEOTIDE SEQUENCE [LARGE SCALE GENOMIC DNA]</scope>
    <source>
        <strain evidence="13 14">Pan216</strain>
    </source>
</reference>
<dbReference type="SMART" id="SM00091">
    <property type="entry name" value="PAS"/>
    <property type="match status" value="1"/>
</dbReference>
<evidence type="ECO:0000256" key="10">
    <source>
        <dbReference type="SAM" id="Phobius"/>
    </source>
</evidence>
<feature type="domain" description="Histidine kinase" evidence="11">
    <location>
        <begin position="492"/>
        <end position="712"/>
    </location>
</feature>
<comment type="catalytic activity">
    <reaction evidence="1">
        <text>ATP + protein L-histidine = ADP + protein N-phospho-L-histidine.</text>
        <dbReference type="EC" id="2.7.13.3"/>
    </reaction>
</comment>
<dbReference type="InterPro" id="IPR035965">
    <property type="entry name" value="PAS-like_dom_sf"/>
</dbReference>
<evidence type="ECO:0000256" key="9">
    <source>
        <dbReference type="SAM" id="MobiDB-lite"/>
    </source>
</evidence>
<feature type="transmembrane region" description="Helical" evidence="10">
    <location>
        <begin position="12"/>
        <end position="34"/>
    </location>
</feature>
<evidence type="ECO:0000256" key="1">
    <source>
        <dbReference type="ARBA" id="ARBA00000085"/>
    </source>
</evidence>
<keyword evidence="6" id="KW-0418">Kinase</keyword>
<feature type="transmembrane region" description="Helical" evidence="10">
    <location>
        <begin position="320"/>
        <end position="342"/>
    </location>
</feature>
<dbReference type="AlphaFoldDB" id="A0A518B4F5"/>
<gene>
    <name evidence="13" type="ORF">Pan216_27380</name>
</gene>
<dbReference type="OrthoDB" id="220475at2"/>
<accession>A0A518B4F5</accession>
<feature type="region of interest" description="Disordered" evidence="9">
    <location>
        <begin position="710"/>
        <end position="745"/>
    </location>
</feature>
<dbReference type="SUPFAM" id="SSF55874">
    <property type="entry name" value="ATPase domain of HSP90 chaperone/DNA topoisomerase II/histidine kinase"/>
    <property type="match status" value="1"/>
</dbReference>
<dbReference type="EC" id="2.7.13.3" evidence="2"/>
<evidence type="ECO:0000256" key="2">
    <source>
        <dbReference type="ARBA" id="ARBA00012438"/>
    </source>
</evidence>
<keyword evidence="3" id="KW-0597">Phosphoprotein</keyword>
<sequence>MTGNRRGFGNLATLFVIGAVSLALIVIGLAWWGLYETPENERRRIGTIQLRFLRQARDRIEDSLRQYEEVAIELASLPEVRTLATDRKQFEGKVYEATQPLELGQFHIRGYDASGEQVWEHSSLARRFPPAPVEVIESALKWSADPQHRRSALRSIAEPVVSSDSVGSAVVRICAPVWSEDNGGTASGMICLAFPVSRLFDLFLDPTRLLPESHAFVLQWEVGQSSKEALPAIVWNTYEPNWVGSRGRDANSYLKSLRDTTEVLSEYGEGDETVNLPGRDGRHREQVLAYVPIVFGTQRWILGLSTPGSVATENLNAQRLVIVSLALVALGAILGGGMLLSWQRERLETVYGEEQSRQLREVQLHYRELFAENPTAMLVIDVTGMLVDCNYSAERLLGRSRQEAVGKELQEFFEPGSIAPVWDSLQQKGNLHSRDTHLVRAGDRSTALAEIWGRKIGEHWILMANDVEQRRDLERQVARLRRMDSVGALTSTIAHDFNNLLGQVQILVSNVRMDVPADSEMNRDLAAIEEKVDDASRLVGNLMAFRDDVVSDVPIALTPLLNEFVGSQRKVLSEKINLDVDLRPELPTVWITPHSLRRVLDNLFVNANDAMPYGGTLTFRAYPRHLEANSVNEQLVSGDYLMVEVADTGSGMPPEILETIFEPFFTTKKDGKGTGLGLWTVYRIIRRAGGWVEVHSWPGRGTRFTLYLPNQPAEREDPNPGPPNKRLSSATTVPTDETSVNHDAE</sequence>
<dbReference type="RefSeq" id="WP_145258412.1">
    <property type="nucleotide sequence ID" value="NZ_CP036279.1"/>
</dbReference>
<evidence type="ECO:0000256" key="6">
    <source>
        <dbReference type="ARBA" id="ARBA00022777"/>
    </source>
</evidence>
<protein>
    <recommendedName>
        <fullName evidence="2">histidine kinase</fullName>
        <ecNumber evidence="2">2.7.13.3</ecNumber>
    </recommendedName>
</protein>
<evidence type="ECO:0000313" key="14">
    <source>
        <dbReference type="Proteomes" id="UP000317093"/>
    </source>
</evidence>
<dbReference type="InterPro" id="IPR036097">
    <property type="entry name" value="HisK_dim/P_sf"/>
</dbReference>
<dbReference type="Proteomes" id="UP000317093">
    <property type="component" value="Chromosome"/>
</dbReference>
<dbReference type="GO" id="GO:0005524">
    <property type="term" value="F:ATP binding"/>
    <property type="evidence" value="ECO:0007669"/>
    <property type="project" value="UniProtKB-KW"/>
</dbReference>
<dbReference type="NCBIfam" id="TIGR00229">
    <property type="entry name" value="sensory_box"/>
    <property type="match status" value="1"/>
</dbReference>
<keyword evidence="10" id="KW-0472">Membrane</keyword>
<keyword evidence="8" id="KW-0902">Two-component regulatory system</keyword>
<keyword evidence="5" id="KW-0547">Nucleotide-binding</keyword>
<dbReference type="Pfam" id="PF00989">
    <property type="entry name" value="PAS"/>
    <property type="match status" value="1"/>
</dbReference>
<evidence type="ECO:0000313" key="13">
    <source>
        <dbReference type="EMBL" id="QDU61873.1"/>
    </source>
</evidence>
<dbReference type="Pfam" id="PF02518">
    <property type="entry name" value="HATPase_c"/>
    <property type="match status" value="1"/>
</dbReference>
<proteinExistence type="predicted"/>
<keyword evidence="14" id="KW-1185">Reference proteome</keyword>
<dbReference type="KEGG" id="knv:Pan216_27380"/>
<dbReference type="Gene3D" id="1.10.287.130">
    <property type="match status" value="1"/>
</dbReference>
<evidence type="ECO:0000259" key="11">
    <source>
        <dbReference type="PROSITE" id="PS50109"/>
    </source>
</evidence>
<evidence type="ECO:0000256" key="8">
    <source>
        <dbReference type="ARBA" id="ARBA00023012"/>
    </source>
</evidence>
<evidence type="ECO:0000256" key="4">
    <source>
        <dbReference type="ARBA" id="ARBA00022679"/>
    </source>
</evidence>